<dbReference type="RefSeq" id="WP_159764247.1">
    <property type="nucleotide sequence ID" value="NZ_WUUT01000004.1"/>
</dbReference>
<dbReference type="InterPro" id="IPR011051">
    <property type="entry name" value="RmlC_Cupin_sf"/>
</dbReference>
<dbReference type="OrthoDB" id="192542at2157"/>
<comment type="caution">
    <text evidence="3">The sequence shown here is derived from an EMBL/GenBank/DDBJ whole genome shotgun (WGS) entry which is preliminary data.</text>
</comment>
<dbReference type="SUPFAM" id="SSF51182">
    <property type="entry name" value="RmlC-like cupins"/>
    <property type="match status" value="1"/>
</dbReference>
<protein>
    <submittedName>
        <fullName evidence="3">Cupin domain-containing protein</fullName>
    </submittedName>
</protein>
<name>A0A6B0TA44_9EURY</name>
<proteinExistence type="predicted"/>
<sequence>MADSEYTYHCIDPEELPSTPEYPCDRRSVSDDADLGLLAAAVYELAPGEQLPRSYHYHEQREELFSVREGQLTVETPDGEYEVEAGELFVAHPESPHRAYNPDTADEPVVVLGVGAPSTDIAHPYDPDE</sequence>
<dbReference type="Gene3D" id="2.60.120.10">
    <property type="entry name" value="Jelly Rolls"/>
    <property type="match status" value="1"/>
</dbReference>
<evidence type="ECO:0000313" key="4">
    <source>
        <dbReference type="Proteomes" id="UP000466535"/>
    </source>
</evidence>
<dbReference type="Proteomes" id="UP000466535">
    <property type="component" value="Unassembled WGS sequence"/>
</dbReference>
<dbReference type="InterPro" id="IPR014710">
    <property type="entry name" value="RmlC-like_jellyroll"/>
</dbReference>
<keyword evidence="4" id="KW-1185">Reference proteome</keyword>
<feature type="region of interest" description="Disordered" evidence="1">
    <location>
        <begin position="1"/>
        <end position="23"/>
    </location>
</feature>
<dbReference type="InterPro" id="IPR013096">
    <property type="entry name" value="Cupin_2"/>
</dbReference>
<evidence type="ECO:0000256" key="1">
    <source>
        <dbReference type="SAM" id="MobiDB-lite"/>
    </source>
</evidence>
<organism evidence="3 4">
    <name type="scientific">Halovenus carboxidivorans</name>
    <dbReference type="NCBI Taxonomy" id="2692199"/>
    <lineage>
        <taxon>Archaea</taxon>
        <taxon>Methanobacteriati</taxon>
        <taxon>Methanobacteriota</taxon>
        <taxon>Stenosarchaea group</taxon>
        <taxon>Halobacteria</taxon>
        <taxon>Halobacteriales</taxon>
        <taxon>Haloarculaceae</taxon>
        <taxon>Halovenus</taxon>
    </lineage>
</organism>
<reference evidence="3 4" key="1">
    <citation type="submission" date="2019-12" db="EMBL/GenBank/DDBJ databases">
        <title>Isolation and characterization of three novel carbon monoxide-oxidizing members of Halobacteria from salione crusts and soils.</title>
        <authorList>
            <person name="Myers M.R."/>
            <person name="King G.M."/>
        </authorList>
    </citation>
    <scope>NUCLEOTIDE SEQUENCE [LARGE SCALE GENOMIC DNA]</scope>
    <source>
        <strain evidence="3 4">WSH3</strain>
    </source>
</reference>
<dbReference type="AlphaFoldDB" id="A0A6B0TA44"/>
<gene>
    <name evidence="3" type="ORF">GRX03_10935</name>
</gene>
<feature type="domain" description="Cupin type-2" evidence="2">
    <location>
        <begin position="42"/>
        <end position="112"/>
    </location>
</feature>
<dbReference type="Pfam" id="PF07883">
    <property type="entry name" value="Cupin_2"/>
    <property type="match status" value="1"/>
</dbReference>
<dbReference type="EMBL" id="WUUT01000004">
    <property type="protein sequence ID" value="MXR52111.1"/>
    <property type="molecule type" value="Genomic_DNA"/>
</dbReference>
<evidence type="ECO:0000313" key="3">
    <source>
        <dbReference type="EMBL" id="MXR52111.1"/>
    </source>
</evidence>
<accession>A0A6B0TA44</accession>
<evidence type="ECO:0000259" key="2">
    <source>
        <dbReference type="Pfam" id="PF07883"/>
    </source>
</evidence>